<dbReference type="Proteomes" id="UP000612055">
    <property type="component" value="Unassembled WGS sequence"/>
</dbReference>
<dbReference type="SUPFAM" id="SSF51110">
    <property type="entry name" value="alpha-D-mannose-specific plant lectins"/>
    <property type="match status" value="1"/>
</dbReference>
<accession>A0A836BTN8</accession>
<dbReference type="EMBL" id="JAEHOE010000080">
    <property type="protein sequence ID" value="KAG2488741.1"/>
    <property type="molecule type" value="Genomic_DNA"/>
</dbReference>
<name>A0A836BTN8_9CHLO</name>
<proteinExistence type="predicted"/>
<keyword evidence="2" id="KW-0812">Transmembrane</keyword>
<protein>
    <recommendedName>
        <fullName evidence="5">Bulb-type lectin domain-containing protein</fullName>
    </recommendedName>
</protein>
<dbReference type="Gene3D" id="2.90.10.10">
    <property type="entry name" value="Bulb-type lectin domain"/>
    <property type="match status" value="2"/>
</dbReference>
<dbReference type="InterPro" id="IPR036426">
    <property type="entry name" value="Bulb-type_lectin_dom_sf"/>
</dbReference>
<keyword evidence="2" id="KW-0472">Membrane</keyword>
<feature type="region of interest" description="Disordered" evidence="1">
    <location>
        <begin position="541"/>
        <end position="579"/>
    </location>
</feature>
<evidence type="ECO:0000256" key="1">
    <source>
        <dbReference type="SAM" id="MobiDB-lite"/>
    </source>
</evidence>
<gene>
    <name evidence="3" type="ORF">HYH03_012739</name>
</gene>
<comment type="caution">
    <text evidence="3">The sequence shown here is derived from an EMBL/GenBank/DDBJ whole genome shotgun (WGS) entry which is preliminary data.</text>
</comment>
<feature type="region of interest" description="Disordered" evidence="1">
    <location>
        <begin position="785"/>
        <end position="807"/>
    </location>
</feature>
<dbReference type="AlphaFoldDB" id="A0A836BTN8"/>
<sequence>MGQGPLSIARGATCSGDPALACMGTPCAIFQNTGWCSRSWAAPTQSHYLAIDASTGNLGWWQCAAGSAGPTSCASPALLWSTALAPGVSGTSLRLHTNGTFGLWGKSNATGGADGLLMSSSNLTLSWGAAFAYPANAGPALAPFTLRLYSDNVTLPGSNQSQLLPRMVLANRHGLVAWSATDPGSTSIQSRNASSACNPGAALNMSEACALRCALFQPPPGGEGQDGFCNTIRSPNQRISFMLQALDGNLVLADRDKRITYWAAGTGIANGTDHVLYITANGTWTLYGSAPNLTWSERSNSLDKLTGAWIAKARSFPMNGGTANGPYRMVVHDEGGWAEIVNVYGIPTWWTIPASPLTLQVNKTCSPARRNGCALHCGLYQGLSGDLEDGCNYWWSPARTYALVLGRNGTLGLFKANGTAGGLLGNPVWAAGTSLVAATNASFVLEPNGTWTLRGAGTGVPYGVRTTSASSALAGISVSFPQNAGSALGPFALHVLDEGAMELRNRDGGVAWKTVAATAEGPCAPAAAAAHCAGALAAPSQPSALAGAPTAPSQPSALAGALTAPSQPSATFAGAPTAPSQPSALARALAAPSQPSALAGALTAPSQPSATFAGALTAPSQPSATFAAAQFPAAKAITPTASCVRTSDWCAHDGSTLFAAVNCGDDGPGSTDVACADWFGGRWVMLSSQGCVTRGGFGDLRYGVQTPANASWCPAAFTQPRSCPDSPLWCHATGDRFTAVDCDSDGFSDAACVTASGTLMTRRSSDMCVQRANATVAHCPAAFGPTPPAPPAPKPSPPAPPRPPPAAPSCVRTSGWCAHDGSTLFAAADCGDDGPGSTDVACADWFGGRWVMLSSQGCVTRGGFGDLRYGVQTPANASWCPAAFTQPRSCPDSPLWCHGTGDRFTAVDCDSDGLLDAACVAANGTRHTRRSTDLCVQRINASAAECPAAFGSSKLSLEAPALPPASDAGGGVGGPAGEADTATARQQDQSAASGSAPGAGAGDDDQAAAGSSAAGASTALIVGCAVGGLVAAVAAAVVGVWAWRRARGTSARVVPSAAASGEKLQQA</sequence>
<feature type="region of interest" description="Disordered" evidence="1">
    <location>
        <begin position="961"/>
        <end position="1009"/>
    </location>
</feature>
<keyword evidence="4" id="KW-1185">Reference proteome</keyword>
<reference evidence="3" key="1">
    <citation type="journal article" date="2020" name="bioRxiv">
        <title>Comparative genomics of Chlamydomonas.</title>
        <authorList>
            <person name="Craig R.J."/>
            <person name="Hasan A.R."/>
            <person name="Ness R.W."/>
            <person name="Keightley P.D."/>
        </authorList>
    </citation>
    <scope>NUCLEOTIDE SEQUENCE</scope>
    <source>
        <strain evidence="3">CCAP 11/70</strain>
    </source>
</reference>
<evidence type="ECO:0000313" key="3">
    <source>
        <dbReference type="EMBL" id="KAG2488741.1"/>
    </source>
</evidence>
<organism evidence="3 4">
    <name type="scientific">Edaphochlamys debaryana</name>
    <dbReference type="NCBI Taxonomy" id="47281"/>
    <lineage>
        <taxon>Eukaryota</taxon>
        <taxon>Viridiplantae</taxon>
        <taxon>Chlorophyta</taxon>
        <taxon>core chlorophytes</taxon>
        <taxon>Chlorophyceae</taxon>
        <taxon>CS clade</taxon>
        <taxon>Chlamydomonadales</taxon>
        <taxon>Chlamydomonadales incertae sedis</taxon>
        <taxon>Edaphochlamys</taxon>
    </lineage>
</organism>
<evidence type="ECO:0000313" key="4">
    <source>
        <dbReference type="Proteomes" id="UP000612055"/>
    </source>
</evidence>
<feature type="transmembrane region" description="Helical" evidence="2">
    <location>
        <begin position="1019"/>
        <end position="1043"/>
    </location>
</feature>
<evidence type="ECO:0008006" key="5">
    <source>
        <dbReference type="Google" id="ProtNLM"/>
    </source>
</evidence>
<feature type="compositionally biased region" description="Low complexity" evidence="1">
    <location>
        <begin position="986"/>
        <end position="998"/>
    </location>
</feature>
<keyword evidence="2" id="KW-1133">Transmembrane helix</keyword>
<evidence type="ECO:0000256" key="2">
    <source>
        <dbReference type="SAM" id="Phobius"/>
    </source>
</evidence>